<comment type="caution">
    <text evidence="2">The sequence shown here is derived from an EMBL/GenBank/DDBJ whole genome shotgun (WGS) entry which is preliminary data.</text>
</comment>
<dbReference type="PANTHER" id="PTHR44809">
    <property type="match status" value="1"/>
</dbReference>
<evidence type="ECO:0000313" key="3">
    <source>
        <dbReference type="Proteomes" id="UP000241890"/>
    </source>
</evidence>
<keyword evidence="2" id="KW-0808">Transferase</keyword>
<dbReference type="PROSITE" id="PS50005">
    <property type="entry name" value="TPR"/>
    <property type="match status" value="1"/>
</dbReference>
<keyword evidence="3" id="KW-1185">Reference proteome</keyword>
<dbReference type="PANTHER" id="PTHR44809:SF1">
    <property type="entry name" value="PROTEIN O-MANNOSYL-TRANSFERASE TMTC1"/>
    <property type="match status" value="1"/>
</dbReference>
<evidence type="ECO:0000313" key="2">
    <source>
        <dbReference type="EMBL" id="GBG31092.1"/>
    </source>
</evidence>
<dbReference type="InterPro" id="IPR019734">
    <property type="entry name" value="TPR_rpt"/>
</dbReference>
<accession>A0A2R5GJM6</accession>
<gene>
    <name evidence="2" type="ORF">FCC1311_073132</name>
</gene>
<dbReference type="Pfam" id="PF13432">
    <property type="entry name" value="TPR_16"/>
    <property type="match status" value="2"/>
</dbReference>
<dbReference type="EMBL" id="BEYU01000090">
    <property type="protein sequence ID" value="GBG31092.1"/>
    <property type="molecule type" value="Genomic_DNA"/>
</dbReference>
<protein>
    <submittedName>
        <fullName evidence="2">UDP-N-acetylglucosamine--peptide N-acetylglucosaminyltransferase 110 kDa subunit</fullName>
    </submittedName>
</protein>
<dbReference type="SMART" id="SM00028">
    <property type="entry name" value="TPR"/>
    <property type="match status" value="5"/>
</dbReference>
<dbReference type="InterPro" id="IPR011990">
    <property type="entry name" value="TPR-like_helical_dom_sf"/>
</dbReference>
<dbReference type="InterPro" id="IPR052943">
    <property type="entry name" value="TMTC_O-mannosyl-trnsfr"/>
</dbReference>
<dbReference type="InParanoid" id="A0A2R5GJM6"/>
<dbReference type="GO" id="GO:0016757">
    <property type="term" value="F:glycosyltransferase activity"/>
    <property type="evidence" value="ECO:0007669"/>
    <property type="project" value="UniProtKB-KW"/>
</dbReference>
<sequence length="310" mass="33974">MNVFRYESDAQDAIHAVCRICSNATRLRSTLAADPHAWVAAVKRAILARDVTLARSCCNLGNEEILPEDWLSQAISLGKAGLFENAIALIEQGLEKDPSSTEAWLHLGQLRVAVGRLASAELAYRRGLRLDSKDPELLKQSALVASERGRLEDARESYGKAFEVYVDQGMFREAASVHADLCYAMLFNDALEDAASCSIPHDAALEQSPASIFNHRGIAKARLGDSASAAESFQEAKERSWTLLIASSAAYSVTSHADAFNNLGTLAWTEQRTLEARGYFEKALQVQGDHPHALKNLRNLEEALLPRPII</sequence>
<proteinExistence type="predicted"/>
<name>A0A2R5GJM6_9STRA</name>
<dbReference type="SUPFAM" id="SSF48452">
    <property type="entry name" value="TPR-like"/>
    <property type="match status" value="1"/>
</dbReference>
<keyword evidence="1" id="KW-0802">TPR repeat</keyword>
<dbReference type="Gene3D" id="1.25.40.10">
    <property type="entry name" value="Tetratricopeptide repeat domain"/>
    <property type="match status" value="2"/>
</dbReference>
<evidence type="ECO:0000256" key="1">
    <source>
        <dbReference type="PROSITE-ProRule" id="PRU00339"/>
    </source>
</evidence>
<keyword evidence="2" id="KW-0328">Glycosyltransferase</keyword>
<dbReference type="Proteomes" id="UP000241890">
    <property type="component" value="Unassembled WGS sequence"/>
</dbReference>
<reference evidence="2 3" key="1">
    <citation type="submission" date="2017-12" db="EMBL/GenBank/DDBJ databases">
        <title>Sequencing, de novo assembly and annotation of complete genome of a new Thraustochytrid species, strain FCC1311.</title>
        <authorList>
            <person name="Sedici K."/>
            <person name="Godart F."/>
            <person name="Aiese Cigliano R."/>
            <person name="Sanseverino W."/>
            <person name="Barakat M."/>
            <person name="Ortet P."/>
            <person name="Marechal E."/>
            <person name="Cagnac O."/>
            <person name="Amato A."/>
        </authorList>
    </citation>
    <scope>NUCLEOTIDE SEQUENCE [LARGE SCALE GENOMIC DNA]</scope>
</reference>
<organism evidence="2 3">
    <name type="scientific">Hondaea fermentalgiana</name>
    <dbReference type="NCBI Taxonomy" id="2315210"/>
    <lineage>
        <taxon>Eukaryota</taxon>
        <taxon>Sar</taxon>
        <taxon>Stramenopiles</taxon>
        <taxon>Bigyra</taxon>
        <taxon>Labyrinthulomycetes</taxon>
        <taxon>Thraustochytrida</taxon>
        <taxon>Thraustochytriidae</taxon>
        <taxon>Hondaea</taxon>
    </lineage>
</organism>
<feature type="repeat" description="TPR" evidence="1">
    <location>
        <begin position="101"/>
        <end position="134"/>
    </location>
</feature>
<dbReference type="AlphaFoldDB" id="A0A2R5GJM6"/>